<sequence>MASNEVDVVVVGAGLSGLIAATEVQRAGLSCVVLEAMDRVGGKTLTIPASSQGGLAELGAAWLNDTNQFYMYALAKKFGFELEVQRHKGLNLFEDSKGKTHSVEYGNEYLNEYAKQAELTQLVHPELSQNARKHDNMTFADFAKQFSPDAELIADDIAETLLGVEAKDISALYMFNYTKSGTGLDNILSDLKDGGQYMRNRHGNQNFSVRLADDLKPETVHLSSPVTNIKQRGQDSCIITTLTGRQISCKKVIISIPTSLYHRIEFIPSLPETKKDLSSSTRLGFYAKVIAVYEYPWWRQAGLSGIFSSVNGPICCSRDTCIVGDHQYSITCMVTGESGKDWSRLPPIEKHKLTMKQFNAAFSTQVKHIPDPLNVIVHDWSEEPWILGAPSPVMPPGLMTSDAGKSLREPFKNIHFVGTETAIIWKGYMEGAVRAGIRGAGEVIELLVPETERRAFKSFL</sequence>
<name>A0A2I2G0N7_9EURO</name>
<comment type="cofactor">
    <cofactor evidence="1 6">
        <name>FAD</name>
        <dbReference type="ChEBI" id="CHEBI:57692"/>
    </cofactor>
</comment>
<evidence type="ECO:0000256" key="5">
    <source>
        <dbReference type="PIRSR" id="PIRSR601613-1"/>
    </source>
</evidence>
<evidence type="ECO:0000259" key="7">
    <source>
        <dbReference type="Pfam" id="PF01593"/>
    </source>
</evidence>
<organism evidence="8 9">
    <name type="scientific">Aspergillus steynii IBT 23096</name>
    <dbReference type="NCBI Taxonomy" id="1392250"/>
    <lineage>
        <taxon>Eukaryota</taxon>
        <taxon>Fungi</taxon>
        <taxon>Dikarya</taxon>
        <taxon>Ascomycota</taxon>
        <taxon>Pezizomycotina</taxon>
        <taxon>Eurotiomycetes</taxon>
        <taxon>Eurotiomycetidae</taxon>
        <taxon>Eurotiales</taxon>
        <taxon>Aspergillaceae</taxon>
        <taxon>Aspergillus</taxon>
        <taxon>Aspergillus subgen. Circumdati</taxon>
    </lineage>
</organism>
<evidence type="ECO:0000256" key="1">
    <source>
        <dbReference type="ARBA" id="ARBA00001974"/>
    </source>
</evidence>
<dbReference type="PRINTS" id="PR00757">
    <property type="entry name" value="AMINEOXDASEF"/>
</dbReference>
<reference evidence="8 9" key="1">
    <citation type="submission" date="2016-12" db="EMBL/GenBank/DDBJ databases">
        <title>The genomes of Aspergillus section Nigri reveals drivers in fungal speciation.</title>
        <authorList>
            <consortium name="DOE Joint Genome Institute"/>
            <person name="Vesth T.C."/>
            <person name="Nybo J."/>
            <person name="Theobald S."/>
            <person name="Brandl J."/>
            <person name="Frisvad J.C."/>
            <person name="Nielsen K.F."/>
            <person name="Lyhne E.K."/>
            <person name="Kogle M.E."/>
            <person name="Kuo A."/>
            <person name="Riley R."/>
            <person name="Clum A."/>
            <person name="Nolan M."/>
            <person name="Lipzen A."/>
            <person name="Salamov A."/>
            <person name="Henrissat B."/>
            <person name="Wiebenga A."/>
            <person name="De Vries R.P."/>
            <person name="Grigoriev I.V."/>
            <person name="Mortensen U.H."/>
            <person name="Andersen M.R."/>
            <person name="Baker S.E."/>
        </authorList>
    </citation>
    <scope>NUCLEOTIDE SEQUENCE [LARGE SCALE GENOMIC DNA]</scope>
    <source>
        <strain evidence="8 9">IBT 23096</strain>
    </source>
</reference>
<dbReference type="GO" id="GO:0097621">
    <property type="term" value="F:monoamine oxidase activity"/>
    <property type="evidence" value="ECO:0007669"/>
    <property type="project" value="UniProtKB-EC"/>
</dbReference>
<evidence type="ECO:0000256" key="2">
    <source>
        <dbReference type="ARBA" id="ARBA00005995"/>
    </source>
</evidence>
<dbReference type="AlphaFoldDB" id="A0A2I2G0N7"/>
<dbReference type="Gene3D" id="3.90.660.10">
    <property type="match status" value="1"/>
</dbReference>
<dbReference type="InterPro" id="IPR036188">
    <property type="entry name" value="FAD/NAD-bd_sf"/>
</dbReference>
<evidence type="ECO:0000313" key="8">
    <source>
        <dbReference type="EMBL" id="PLB46406.1"/>
    </source>
</evidence>
<keyword evidence="6" id="KW-0285">Flavoprotein</keyword>
<feature type="binding site" evidence="5">
    <location>
        <position position="16"/>
    </location>
    <ligand>
        <name>FAD</name>
        <dbReference type="ChEBI" id="CHEBI:57692"/>
    </ligand>
</feature>
<dbReference type="Gene3D" id="3.50.50.60">
    <property type="entry name" value="FAD/NAD(P)-binding domain"/>
    <property type="match status" value="1"/>
</dbReference>
<protein>
    <recommendedName>
        <fullName evidence="6">Amine oxidase</fullName>
        <ecNumber evidence="6">1.4.3.-</ecNumber>
    </recommendedName>
</protein>
<evidence type="ECO:0000313" key="9">
    <source>
        <dbReference type="Proteomes" id="UP000234275"/>
    </source>
</evidence>
<dbReference type="PANTHER" id="PTHR43563:SF14">
    <property type="entry name" value="AMINE OXIDASE"/>
    <property type="match status" value="1"/>
</dbReference>
<dbReference type="EC" id="1.4.3.-" evidence="6"/>
<feature type="domain" description="Amine oxidase" evidence="7">
    <location>
        <begin position="15"/>
        <end position="444"/>
    </location>
</feature>
<accession>A0A2I2G0N7</accession>
<dbReference type="PANTHER" id="PTHR43563">
    <property type="entry name" value="AMINE OXIDASE"/>
    <property type="match status" value="1"/>
</dbReference>
<dbReference type="Pfam" id="PF01593">
    <property type="entry name" value="Amino_oxidase"/>
    <property type="match status" value="1"/>
</dbReference>
<dbReference type="Gene3D" id="1.10.405.10">
    <property type="entry name" value="Guanine Nucleotide Dissociation Inhibitor, domain 1"/>
    <property type="match status" value="1"/>
</dbReference>
<evidence type="ECO:0000256" key="3">
    <source>
        <dbReference type="ARBA" id="ARBA00023002"/>
    </source>
</evidence>
<dbReference type="SUPFAM" id="SSF51905">
    <property type="entry name" value="FAD/NAD(P)-binding domain"/>
    <property type="match status" value="1"/>
</dbReference>
<dbReference type="VEuPathDB" id="FungiDB:P170DRAFT_498224"/>
<comment type="caution">
    <text evidence="8">The sequence shown here is derived from an EMBL/GenBank/DDBJ whole genome shotgun (WGS) entry which is preliminary data.</text>
</comment>
<proteinExistence type="inferred from homology"/>
<feature type="binding site" evidence="5">
    <location>
        <position position="226"/>
    </location>
    <ligand>
        <name>FAD</name>
        <dbReference type="ChEBI" id="CHEBI:57692"/>
    </ligand>
</feature>
<dbReference type="InterPro" id="IPR050703">
    <property type="entry name" value="Flavin_MAO"/>
</dbReference>
<gene>
    <name evidence="8" type="ORF">P170DRAFT_498224</name>
</gene>
<evidence type="ECO:0000256" key="4">
    <source>
        <dbReference type="ARBA" id="ARBA00048448"/>
    </source>
</evidence>
<feature type="binding site" evidence="5">
    <location>
        <begin position="35"/>
        <end position="36"/>
    </location>
    <ligand>
        <name>FAD</name>
        <dbReference type="ChEBI" id="CHEBI:57692"/>
    </ligand>
</feature>
<dbReference type="EMBL" id="MSFO01000006">
    <property type="protein sequence ID" value="PLB46406.1"/>
    <property type="molecule type" value="Genomic_DNA"/>
</dbReference>
<dbReference type="OrthoDB" id="5046242at2759"/>
<dbReference type="GeneID" id="36561832"/>
<keyword evidence="3 6" id="KW-0560">Oxidoreductase</keyword>
<comment type="similarity">
    <text evidence="2 6">Belongs to the flavin monoamine oxidase family.</text>
</comment>
<keyword evidence="6" id="KW-0274">FAD</keyword>
<dbReference type="RefSeq" id="XP_024701708.1">
    <property type="nucleotide sequence ID" value="XM_024854127.1"/>
</dbReference>
<evidence type="ECO:0000256" key="6">
    <source>
        <dbReference type="RuleBase" id="RU362067"/>
    </source>
</evidence>
<comment type="catalytic activity">
    <reaction evidence="4">
        <text>a secondary aliphatic amine + O2 + H2O = a primary amine + an aldehyde + H2O2</text>
        <dbReference type="Rhea" id="RHEA:26414"/>
        <dbReference type="ChEBI" id="CHEBI:15377"/>
        <dbReference type="ChEBI" id="CHEBI:15379"/>
        <dbReference type="ChEBI" id="CHEBI:16240"/>
        <dbReference type="ChEBI" id="CHEBI:17478"/>
        <dbReference type="ChEBI" id="CHEBI:58855"/>
        <dbReference type="ChEBI" id="CHEBI:65296"/>
        <dbReference type="EC" id="1.4.3.4"/>
    </reaction>
</comment>
<dbReference type="SUPFAM" id="SSF54373">
    <property type="entry name" value="FAD-linked reductases, C-terminal domain"/>
    <property type="match status" value="1"/>
</dbReference>
<feature type="binding site" evidence="5">
    <location>
        <position position="420"/>
    </location>
    <ligand>
        <name>FAD</name>
        <dbReference type="ChEBI" id="CHEBI:57692"/>
    </ligand>
</feature>
<dbReference type="InterPro" id="IPR001613">
    <property type="entry name" value="Flavin_amine_oxidase"/>
</dbReference>
<keyword evidence="9" id="KW-1185">Reference proteome</keyword>
<dbReference type="InterPro" id="IPR002937">
    <property type="entry name" value="Amino_oxidase"/>
</dbReference>
<dbReference type="Proteomes" id="UP000234275">
    <property type="component" value="Unassembled WGS sequence"/>
</dbReference>
<dbReference type="STRING" id="1392250.A0A2I2G0N7"/>